<organism evidence="2">
    <name type="scientific">hydrothermal vent metagenome</name>
    <dbReference type="NCBI Taxonomy" id="652676"/>
    <lineage>
        <taxon>unclassified sequences</taxon>
        <taxon>metagenomes</taxon>
        <taxon>ecological metagenomes</taxon>
    </lineage>
</organism>
<dbReference type="PANTHER" id="PTHR47637">
    <property type="entry name" value="CHAPERONE SURA"/>
    <property type="match status" value="1"/>
</dbReference>
<dbReference type="EMBL" id="UOEM01000025">
    <property type="protein sequence ID" value="VAW10991.1"/>
    <property type="molecule type" value="Genomic_DNA"/>
</dbReference>
<gene>
    <name evidence="2" type="ORF">MNBD_ALPHA09-2030</name>
</gene>
<dbReference type="Gene3D" id="1.10.4030.10">
    <property type="entry name" value="Porin chaperone SurA, peptide-binding domain"/>
    <property type="match status" value="1"/>
</dbReference>
<accession>A0A3B0SX32</accession>
<sequence>MRQNFRRNRLATHGLAATFLWAFLTVGLGPGLAQTKVVATVNDEPISQFDVDQRTKFYTVTGGGKAGKKALRARSLKELVEEALMFQEIRRLAIDIPQAGVTASINTRLKANKRNYAWFKGFLRSRGVRIATLENRIRAQLGWRQVIQRTYSGLIDIGENEITRAIKEIDRKDAQTETIYSLKTITLTMAKNAGDGEIARRMEEAGRIRRAFRDCRTSSLVTGRYRDIKTSDRPRTRAKDLTEPTRSLVQQAKANDMIPPSVTDAGIVLIAVCERKDDGGQREKVQQQLVSQEFGMLADRHLRDLKQDAIVEYR</sequence>
<evidence type="ECO:0000256" key="1">
    <source>
        <dbReference type="ARBA" id="ARBA00022729"/>
    </source>
</evidence>
<dbReference type="AlphaFoldDB" id="A0A3B0SX32"/>
<dbReference type="Pfam" id="PF13624">
    <property type="entry name" value="SurA_N_3"/>
    <property type="match status" value="1"/>
</dbReference>
<evidence type="ECO:0008006" key="3">
    <source>
        <dbReference type="Google" id="ProtNLM"/>
    </source>
</evidence>
<protein>
    <recommendedName>
        <fullName evidence="3">SurA N-terminal domain-containing protein</fullName>
    </recommendedName>
</protein>
<reference evidence="2" key="1">
    <citation type="submission" date="2018-06" db="EMBL/GenBank/DDBJ databases">
        <authorList>
            <person name="Zhirakovskaya E."/>
        </authorList>
    </citation>
    <scope>NUCLEOTIDE SEQUENCE</scope>
</reference>
<keyword evidence="1" id="KW-0732">Signal</keyword>
<evidence type="ECO:0000313" key="2">
    <source>
        <dbReference type="EMBL" id="VAW10991.1"/>
    </source>
</evidence>
<dbReference type="InterPro" id="IPR050280">
    <property type="entry name" value="OMP_Chaperone_SurA"/>
</dbReference>
<proteinExistence type="predicted"/>
<dbReference type="SUPFAM" id="SSF109998">
    <property type="entry name" value="Triger factor/SurA peptide-binding domain-like"/>
    <property type="match status" value="1"/>
</dbReference>
<dbReference type="PANTHER" id="PTHR47637:SF1">
    <property type="entry name" value="CHAPERONE SURA"/>
    <property type="match status" value="1"/>
</dbReference>
<name>A0A3B0SX32_9ZZZZ</name>
<dbReference type="InterPro" id="IPR027304">
    <property type="entry name" value="Trigger_fact/SurA_dom_sf"/>
</dbReference>